<dbReference type="GO" id="GO:0009279">
    <property type="term" value="C:cell outer membrane"/>
    <property type="evidence" value="ECO:0007669"/>
    <property type="project" value="UniProtKB-SubCell"/>
</dbReference>
<protein>
    <recommendedName>
        <fullName evidence="11">Aromatic hydrocarbon degradation protein</fullName>
    </recommendedName>
</protein>
<keyword evidence="10" id="KW-1185">Reference proteome</keyword>
<comment type="subcellular location">
    <subcellularLocation>
        <location evidence="1">Cell outer membrane</location>
        <topology evidence="1">Multi-pass membrane protein</topology>
    </subcellularLocation>
</comment>
<comment type="caution">
    <text evidence="9">The sequence shown here is derived from an EMBL/GenBank/DDBJ whole genome shotgun (WGS) entry which is preliminary data.</text>
</comment>
<accession>A0A315E5F7</accession>
<evidence type="ECO:0000313" key="10">
    <source>
        <dbReference type="Proteomes" id="UP000250790"/>
    </source>
</evidence>
<dbReference type="SUPFAM" id="SSF56935">
    <property type="entry name" value="Porins"/>
    <property type="match status" value="1"/>
</dbReference>
<dbReference type="PANTHER" id="PTHR35093:SF8">
    <property type="entry name" value="OUTER MEMBRANE PROTEIN NMB0088-RELATED"/>
    <property type="match status" value="1"/>
</dbReference>
<dbReference type="Pfam" id="PF03349">
    <property type="entry name" value="Toluene_X"/>
    <property type="match status" value="1"/>
</dbReference>
<gene>
    <name evidence="9" type="ORF">B9Z37_13655</name>
</gene>
<dbReference type="InterPro" id="IPR005017">
    <property type="entry name" value="OMPP1/FadL/TodX"/>
</dbReference>
<evidence type="ECO:0000256" key="2">
    <source>
        <dbReference type="ARBA" id="ARBA00008163"/>
    </source>
</evidence>
<feature type="chain" id="PRO_5016399640" description="Aromatic hydrocarbon degradation protein" evidence="8">
    <location>
        <begin position="25"/>
        <end position="439"/>
    </location>
</feature>
<evidence type="ECO:0000256" key="3">
    <source>
        <dbReference type="ARBA" id="ARBA00022452"/>
    </source>
</evidence>
<dbReference type="EMBL" id="NESN01000005">
    <property type="protein sequence ID" value="PUE52108.1"/>
    <property type="molecule type" value="Genomic_DNA"/>
</dbReference>
<keyword evidence="3" id="KW-1134">Transmembrane beta strand</keyword>
<name>A0A315E5F7_9BURK</name>
<organism evidence="9 10">
    <name type="scientific">Limnohabitans parvus II-B4</name>
    <dbReference type="NCBI Taxonomy" id="1293052"/>
    <lineage>
        <taxon>Bacteria</taxon>
        <taxon>Pseudomonadati</taxon>
        <taxon>Pseudomonadota</taxon>
        <taxon>Betaproteobacteria</taxon>
        <taxon>Burkholderiales</taxon>
        <taxon>Comamonadaceae</taxon>
        <taxon>Limnohabitans</taxon>
    </lineage>
</organism>
<proteinExistence type="inferred from homology"/>
<evidence type="ECO:0000256" key="1">
    <source>
        <dbReference type="ARBA" id="ARBA00004571"/>
    </source>
</evidence>
<evidence type="ECO:0008006" key="11">
    <source>
        <dbReference type="Google" id="ProtNLM"/>
    </source>
</evidence>
<comment type="similarity">
    <text evidence="2">Belongs to the OmpP1/FadL family.</text>
</comment>
<evidence type="ECO:0000256" key="6">
    <source>
        <dbReference type="ARBA" id="ARBA00023136"/>
    </source>
</evidence>
<evidence type="ECO:0000256" key="8">
    <source>
        <dbReference type="SAM" id="SignalP"/>
    </source>
</evidence>
<dbReference type="Proteomes" id="UP000250790">
    <property type="component" value="Unassembled WGS sequence"/>
</dbReference>
<feature type="signal peptide" evidence="8">
    <location>
        <begin position="1"/>
        <end position="24"/>
    </location>
</feature>
<dbReference type="OrthoDB" id="19849at2"/>
<dbReference type="GO" id="GO:0015483">
    <property type="term" value="F:long-chain fatty acid transporting porin activity"/>
    <property type="evidence" value="ECO:0007669"/>
    <property type="project" value="TreeGrafter"/>
</dbReference>
<dbReference type="RefSeq" id="WP_108313558.1">
    <property type="nucleotide sequence ID" value="NZ_NESN01000005.1"/>
</dbReference>
<evidence type="ECO:0000256" key="7">
    <source>
        <dbReference type="ARBA" id="ARBA00023237"/>
    </source>
</evidence>
<reference evidence="9 10" key="1">
    <citation type="submission" date="2017-04" db="EMBL/GenBank/DDBJ databases">
        <title>Unexpected and diverse lifestyles within the genus Limnohabitans.</title>
        <authorList>
            <person name="Kasalicky V."/>
            <person name="Mehrshad M."/>
            <person name="Andrei S.-A."/>
            <person name="Salcher M."/>
            <person name="Kratochvilova H."/>
            <person name="Simek K."/>
            <person name="Ghai R."/>
        </authorList>
    </citation>
    <scope>NUCLEOTIDE SEQUENCE [LARGE SCALE GENOMIC DNA]</scope>
    <source>
        <strain evidence="9 10">II-B4</strain>
    </source>
</reference>
<dbReference type="AlphaFoldDB" id="A0A315E5F7"/>
<keyword evidence="4" id="KW-0812">Transmembrane</keyword>
<dbReference type="Gene3D" id="2.40.160.60">
    <property type="entry name" value="Outer membrane protein transport protein (OMPP1/FadL/TodX)"/>
    <property type="match status" value="1"/>
</dbReference>
<evidence type="ECO:0000256" key="5">
    <source>
        <dbReference type="ARBA" id="ARBA00022729"/>
    </source>
</evidence>
<evidence type="ECO:0000313" key="9">
    <source>
        <dbReference type="EMBL" id="PUE52108.1"/>
    </source>
</evidence>
<sequence length="439" mass="45908">MKKINTLRATVVAAVLATGSAAWATNGMLMEGYGPQALSMGGAAAAYDNGTAGMMNNPATLQLGANGTRADIALGVLGPNVSAMGQKSDGTSYVMPAVGWVKKNDQFTWGVGMFGQGGMGTEFGPNAGMMANMRSELGVGRVIFPLAYRVNPQLSVGVSLDYSWASMDMQMTTNRVNLNAMMDSANPGSSAALGTSGTPGPMGNPSYGRLDFSNSNDFSGAAKSTGWTGKFGAVLEATPDLTLGFSHQLKTNLADMTTSATGATFTIYDSSFGVIGATMSGKLTIHDFQMPAVTTIGGAYKASPALTLVADIKNIGWSSVMKKFLMTFNAGQPLQFAMDQNWKDQTVVSLGGAYRVNESTVLRGGYSHASNPVPDAYVHPLFPAIVKSHLTAGIGHKFNDQVSMDVAVSHAPKVSVTSGQGAPISHSQTNYQLMLSYRY</sequence>
<evidence type="ECO:0000256" key="4">
    <source>
        <dbReference type="ARBA" id="ARBA00022692"/>
    </source>
</evidence>
<keyword evidence="7" id="KW-0998">Cell outer membrane</keyword>
<keyword evidence="6" id="KW-0472">Membrane</keyword>
<dbReference type="PANTHER" id="PTHR35093">
    <property type="entry name" value="OUTER MEMBRANE PROTEIN NMB0088-RELATED"/>
    <property type="match status" value="1"/>
</dbReference>
<keyword evidence="5 8" id="KW-0732">Signal</keyword>